<organism evidence="1 2">
    <name type="scientific">Panagrolaimus sp. ES5</name>
    <dbReference type="NCBI Taxonomy" id="591445"/>
    <lineage>
        <taxon>Eukaryota</taxon>
        <taxon>Metazoa</taxon>
        <taxon>Ecdysozoa</taxon>
        <taxon>Nematoda</taxon>
        <taxon>Chromadorea</taxon>
        <taxon>Rhabditida</taxon>
        <taxon>Tylenchina</taxon>
        <taxon>Panagrolaimomorpha</taxon>
        <taxon>Panagrolaimoidea</taxon>
        <taxon>Panagrolaimidae</taxon>
        <taxon>Panagrolaimus</taxon>
    </lineage>
</organism>
<reference evidence="2" key="1">
    <citation type="submission" date="2022-11" db="UniProtKB">
        <authorList>
            <consortium name="WormBaseParasite"/>
        </authorList>
    </citation>
    <scope>IDENTIFICATION</scope>
</reference>
<accession>A0AC34F331</accession>
<dbReference type="Proteomes" id="UP000887579">
    <property type="component" value="Unplaced"/>
</dbReference>
<proteinExistence type="predicted"/>
<evidence type="ECO:0000313" key="1">
    <source>
        <dbReference type="Proteomes" id="UP000887579"/>
    </source>
</evidence>
<name>A0AC34F331_9BILA</name>
<evidence type="ECO:0000313" key="2">
    <source>
        <dbReference type="WBParaSite" id="ES5_v2.g11441.t1"/>
    </source>
</evidence>
<dbReference type="WBParaSite" id="ES5_v2.g11441.t1">
    <property type="protein sequence ID" value="ES5_v2.g11441.t1"/>
    <property type="gene ID" value="ES5_v2.g11441"/>
</dbReference>
<protein>
    <submittedName>
        <fullName evidence="2">Uncharacterized protein</fullName>
    </submittedName>
</protein>
<sequence>MKSILIGIIFCVVALVKADIINDKAIEVSGNIQCCRAASPIVMAISGLDENCESPQKVRIELWDYFTIFPNVRLYWLDTEKSSEYSFRWADGKFFDVKPFLKIHVECSDGTVLDENYDYMDTKPKKISQDVKVSMPRKS</sequence>